<dbReference type="Proteomes" id="UP001212821">
    <property type="component" value="Chromosome"/>
</dbReference>
<proteinExistence type="predicted"/>
<protein>
    <submittedName>
        <fullName evidence="1">Uncharacterized protein</fullName>
    </submittedName>
</protein>
<organism evidence="1 2">
    <name type="scientific">Kitasatospora cathayae</name>
    <dbReference type="NCBI Taxonomy" id="3004092"/>
    <lineage>
        <taxon>Bacteria</taxon>
        <taxon>Bacillati</taxon>
        <taxon>Actinomycetota</taxon>
        <taxon>Actinomycetes</taxon>
        <taxon>Kitasatosporales</taxon>
        <taxon>Streptomycetaceae</taxon>
        <taxon>Kitasatospora</taxon>
    </lineage>
</organism>
<evidence type="ECO:0000313" key="1">
    <source>
        <dbReference type="EMBL" id="WBP90133.1"/>
    </source>
</evidence>
<name>A0ABY7QBI6_9ACTN</name>
<dbReference type="RefSeq" id="WP_270148720.1">
    <property type="nucleotide sequence ID" value="NZ_CP115450.1"/>
</dbReference>
<evidence type="ECO:0000313" key="2">
    <source>
        <dbReference type="Proteomes" id="UP001212821"/>
    </source>
</evidence>
<reference evidence="2" key="1">
    <citation type="submission" date="2022-12" db="EMBL/GenBank/DDBJ databases">
        <authorList>
            <person name="Mo P."/>
        </authorList>
    </citation>
    <scope>NUCLEOTIDE SEQUENCE [LARGE SCALE GENOMIC DNA]</scope>
    <source>
        <strain evidence="2">HUAS 3-15</strain>
    </source>
</reference>
<dbReference type="EMBL" id="CP115450">
    <property type="protein sequence ID" value="WBP90133.1"/>
    <property type="molecule type" value="Genomic_DNA"/>
</dbReference>
<accession>A0ABY7QBI6</accession>
<sequence>MTLALLGLHLAVTGVLLPCRLAAAARLQAAPRSARPCGWR</sequence>
<keyword evidence="2" id="KW-1185">Reference proteome</keyword>
<gene>
    <name evidence="1" type="ORF">O1G21_32615</name>
</gene>